<comment type="caution">
    <text evidence="2">The sequence shown here is derived from an EMBL/GenBank/DDBJ whole genome shotgun (WGS) entry which is preliminary data.</text>
</comment>
<dbReference type="RefSeq" id="XP_068367514.1">
    <property type="nucleotide sequence ID" value="XM_068498312.1"/>
</dbReference>
<protein>
    <submittedName>
        <fullName evidence="2">Uncharacterized protein</fullName>
    </submittedName>
</protein>
<evidence type="ECO:0000313" key="2">
    <source>
        <dbReference type="EMBL" id="OHT14378.1"/>
    </source>
</evidence>
<dbReference type="AlphaFoldDB" id="A0A1J4KTC1"/>
<reference evidence="2" key="1">
    <citation type="submission" date="2016-10" db="EMBL/GenBank/DDBJ databases">
        <authorList>
            <person name="Benchimol M."/>
            <person name="Almeida L.G."/>
            <person name="Vasconcelos A.T."/>
            <person name="Perreira-Neves A."/>
            <person name="Rosa I.A."/>
            <person name="Tasca T."/>
            <person name="Bogo M.R."/>
            <person name="de Souza W."/>
        </authorList>
    </citation>
    <scope>NUCLEOTIDE SEQUENCE [LARGE SCALE GENOMIC DNA]</scope>
    <source>
        <strain evidence="2">K</strain>
    </source>
</reference>
<proteinExistence type="predicted"/>
<feature type="region of interest" description="Disordered" evidence="1">
    <location>
        <begin position="35"/>
        <end position="107"/>
    </location>
</feature>
<accession>A0A1J4KTC1</accession>
<evidence type="ECO:0000313" key="3">
    <source>
        <dbReference type="Proteomes" id="UP000179807"/>
    </source>
</evidence>
<feature type="compositionally biased region" description="Basic and acidic residues" evidence="1">
    <location>
        <begin position="35"/>
        <end position="49"/>
    </location>
</feature>
<evidence type="ECO:0000256" key="1">
    <source>
        <dbReference type="SAM" id="MobiDB-lite"/>
    </source>
</evidence>
<feature type="compositionally biased region" description="Pro residues" evidence="1">
    <location>
        <begin position="66"/>
        <end position="77"/>
    </location>
</feature>
<dbReference type="EMBL" id="MLAK01000384">
    <property type="protein sequence ID" value="OHT14378.1"/>
    <property type="molecule type" value="Genomic_DNA"/>
</dbReference>
<dbReference type="Proteomes" id="UP000179807">
    <property type="component" value="Unassembled WGS sequence"/>
</dbReference>
<feature type="compositionally biased region" description="Basic residues" evidence="1">
    <location>
        <begin position="85"/>
        <end position="100"/>
    </location>
</feature>
<organism evidence="2 3">
    <name type="scientific">Tritrichomonas foetus</name>
    <dbReference type="NCBI Taxonomy" id="1144522"/>
    <lineage>
        <taxon>Eukaryota</taxon>
        <taxon>Metamonada</taxon>
        <taxon>Parabasalia</taxon>
        <taxon>Tritrichomonadida</taxon>
        <taxon>Tritrichomonadidae</taxon>
        <taxon>Tritrichomonas</taxon>
    </lineage>
</organism>
<name>A0A1J4KTC1_9EUKA</name>
<dbReference type="GeneID" id="94833016"/>
<keyword evidence="3" id="KW-1185">Reference proteome</keyword>
<dbReference type="VEuPathDB" id="TrichDB:TRFO_15312"/>
<sequence>MTREFSIFRMTKKEWDSAKIGVKTDGLWMTFTDPKTREKINVDRQKTPDARVFYRHKKPKEKDPPPEQNPLVSPPPNNYNEFRARKQLHPAPQKKSKKKVIVLPRDYDKPNNYPKNFIFGDDPRRNPLARSATAVHEMRREEEIQKIINIRIERDKSRSVMQSRPSLFERSVTPREIQYRWPRDFSRFSVE</sequence>
<gene>
    <name evidence="2" type="ORF">TRFO_15312</name>
</gene>